<evidence type="ECO:0000256" key="1">
    <source>
        <dbReference type="SAM" id="Phobius"/>
    </source>
</evidence>
<dbReference type="EMBL" id="JARBDR010000337">
    <property type="protein sequence ID" value="KAJ8314994.1"/>
    <property type="molecule type" value="Genomic_DNA"/>
</dbReference>
<name>A0ABQ9FCD7_TEGGR</name>
<protein>
    <recommendedName>
        <fullName evidence="4">NADH dehydrogenase subunit 5</fullName>
    </recommendedName>
</protein>
<proteinExistence type="predicted"/>
<gene>
    <name evidence="2" type="ORF">KUTeg_007144</name>
</gene>
<keyword evidence="1" id="KW-0812">Transmembrane</keyword>
<keyword evidence="1" id="KW-1133">Transmembrane helix</keyword>
<reference evidence="2 3" key="1">
    <citation type="submission" date="2022-12" db="EMBL/GenBank/DDBJ databases">
        <title>Chromosome-level genome of Tegillarca granosa.</title>
        <authorList>
            <person name="Kim J."/>
        </authorList>
    </citation>
    <scope>NUCLEOTIDE SEQUENCE [LARGE SCALE GENOMIC DNA]</scope>
    <source>
        <strain evidence="2">Teg-2019</strain>
        <tissue evidence="2">Adductor muscle</tissue>
    </source>
</reference>
<comment type="caution">
    <text evidence="2">The sequence shown here is derived from an EMBL/GenBank/DDBJ whole genome shotgun (WGS) entry which is preliminary data.</text>
</comment>
<organism evidence="2 3">
    <name type="scientific">Tegillarca granosa</name>
    <name type="common">Malaysian cockle</name>
    <name type="synonym">Anadara granosa</name>
    <dbReference type="NCBI Taxonomy" id="220873"/>
    <lineage>
        <taxon>Eukaryota</taxon>
        <taxon>Metazoa</taxon>
        <taxon>Spiralia</taxon>
        <taxon>Lophotrochozoa</taxon>
        <taxon>Mollusca</taxon>
        <taxon>Bivalvia</taxon>
        <taxon>Autobranchia</taxon>
        <taxon>Pteriomorphia</taxon>
        <taxon>Arcoida</taxon>
        <taxon>Arcoidea</taxon>
        <taxon>Arcidae</taxon>
        <taxon>Tegillarca</taxon>
    </lineage>
</organism>
<evidence type="ECO:0000313" key="3">
    <source>
        <dbReference type="Proteomes" id="UP001217089"/>
    </source>
</evidence>
<keyword evidence="3" id="KW-1185">Reference proteome</keyword>
<feature type="transmembrane region" description="Helical" evidence="1">
    <location>
        <begin position="12"/>
        <end position="31"/>
    </location>
</feature>
<accession>A0ABQ9FCD7</accession>
<keyword evidence="1" id="KW-0472">Membrane</keyword>
<evidence type="ECO:0000313" key="2">
    <source>
        <dbReference type="EMBL" id="KAJ8314994.1"/>
    </source>
</evidence>
<sequence length="63" mass="7634">MILHMTDIDLNIYEYWTANMDIGLSIYGYWARFMDIGLEYKKQYWVMLFSIASAIYLYLFNSL</sequence>
<dbReference type="Proteomes" id="UP001217089">
    <property type="component" value="Unassembled WGS sequence"/>
</dbReference>
<feature type="transmembrane region" description="Helical" evidence="1">
    <location>
        <begin position="43"/>
        <end position="60"/>
    </location>
</feature>
<evidence type="ECO:0008006" key="4">
    <source>
        <dbReference type="Google" id="ProtNLM"/>
    </source>
</evidence>